<dbReference type="Proteomes" id="UP000826254">
    <property type="component" value="Chromosome"/>
</dbReference>
<reference evidence="3 4" key="1">
    <citation type="journal article" date="2021" name="Int. J. Syst. Evol. Microbiol.">
        <title>Halobaculum halophilum sp. nov. and Halobaculum salinum sp. nov., isolated from salt lake and saline soil.</title>
        <authorList>
            <person name="Cui H.L."/>
            <person name="Shi X.W."/>
            <person name="Yin X.M."/>
            <person name="Yang X.Y."/>
            <person name="Hou J."/>
            <person name="Zhu L."/>
        </authorList>
    </citation>
    <scope>NUCLEOTIDE SEQUENCE [LARGE SCALE GENOMIC DNA]</scope>
    <source>
        <strain evidence="3 4">NBRC 109044</strain>
    </source>
</reference>
<evidence type="ECO:0000313" key="4">
    <source>
        <dbReference type="Proteomes" id="UP000826254"/>
    </source>
</evidence>
<keyword evidence="2" id="KW-0812">Transmembrane</keyword>
<feature type="compositionally biased region" description="Acidic residues" evidence="1">
    <location>
        <begin position="13"/>
        <end position="29"/>
    </location>
</feature>
<evidence type="ECO:0008006" key="5">
    <source>
        <dbReference type="Google" id="ProtNLM"/>
    </source>
</evidence>
<sequence length="112" mass="11998">MPSESADRPESADPPEDGERFEDDGEPLTEADVERIVRRVVREELDHRDDRSGSVWTVLAGVIAGLFVLIPLSGVVLGTLADVGVPIPLLAVAALLAAAALVAYGWRLPPFR</sequence>
<feature type="compositionally biased region" description="Basic and acidic residues" evidence="1">
    <location>
        <begin position="1"/>
        <end position="11"/>
    </location>
</feature>
<dbReference type="KEGG" id="hmp:K6T50_07505"/>
<dbReference type="EMBL" id="CP081958">
    <property type="protein sequence ID" value="QZP38969.1"/>
    <property type="molecule type" value="Genomic_DNA"/>
</dbReference>
<evidence type="ECO:0000256" key="1">
    <source>
        <dbReference type="SAM" id="MobiDB-lite"/>
    </source>
</evidence>
<evidence type="ECO:0000256" key="2">
    <source>
        <dbReference type="SAM" id="Phobius"/>
    </source>
</evidence>
<dbReference type="RefSeq" id="WP_222608767.1">
    <property type="nucleotide sequence ID" value="NZ_CP081958.1"/>
</dbReference>
<dbReference type="GeneID" id="67177977"/>
<feature type="transmembrane region" description="Helical" evidence="2">
    <location>
        <begin position="87"/>
        <end position="106"/>
    </location>
</feature>
<organism evidence="3 4">
    <name type="scientific">Halobaculum magnesiiphilum</name>
    <dbReference type="NCBI Taxonomy" id="1017351"/>
    <lineage>
        <taxon>Archaea</taxon>
        <taxon>Methanobacteriati</taxon>
        <taxon>Methanobacteriota</taxon>
        <taxon>Stenosarchaea group</taxon>
        <taxon>Halobacteria</taxon>
        <taxon>Halobacteriales</taxon>
        <taxon>Haloferacaceae</taxon>
        <taxon>Halobaculum</taxon>
    </lineage>
</organism>
<feature type="transmembrane region" description="Helical" evidence="2">
    <location>
        <begin position="55"/>
        <end position="81"/>
    </location>
</feature>
<gene>
    <name evidence="3" type="ORF">K6T50_07505</name>
</gene>
<dbReference type="AlphaFoldDB" id="A0A8T8WGI0"/>
<protein>
    <recommendedName>
        <fullName evidence="5">Holin-X, holin superfamily III</fullName>
    </recommendedName>
</protein>
<proteinExistence type="predicted"/>
<evidence type="ECO:0000313" key="3">
    <source>
        <dbReference type="EMBL" id="QZP38969.1"/>
    </source>
</evidence>
<keyword evidence="2" id="KW-0472">Membrane</keyword>
<keyword evidence="2" id="KW-1133">Transmembrane helix</keyword>
<keyword evidence="4" id="KW-1185">Reference proteome</keyword>
<feature type="region of interest" description="Disordered" evidence="1">
    <location>
        <begin position="1"/>
        <end position="29"/>
    </location>
</feature>
<name>A0A8T8WGI0_9EURY</name>
<accession>A0A8T8WGI0</accession>